<dbReference type="PANTHER" id="PTHR17490:SF16">
    <property type="entry name" value="THREONYLCARBAMOYL-AMP SYNTHASE"/>
    <property type="match status" value="1"/>
</dbReference>
<dbReference type="KEGG" id="pluf:LFWB_4480"/>
<evidence type="ECO:0000313" key="15">
    <source>
        <dbReference type="Proteomes" id="UP000672038"/>
    </source>
</evidence>
<evidence type="ECO:0000256" key="11">
    <source>
        <dbReference type="ARBA" id="ARBA00048366"/>
    </source>
</evidence>
<keyword evidence="7" id="KW-0548">Nucleotidyltransferase</keyword>
<gene>
    <name evidence="13" type="primary">tsaC</name>
    <name evidence="13" type="ORF">LFWB_3170</name>
    <name evidence="14" type="ORF">LFWB_4480</name>
</gene>
<reference evidence="13" key="1">
    <citation type="submission" date="2020-06" db="EMBL/GenBank/DDBJ databases">
        <title>Complete genome sequence of Candidatus Phytoplasma luffae NCHU2019.</title>
        <authorList>
            <person name="Cho S.-T."/>
            <person name="Tan C.-M."/>
            <person name="Li J.-R."/>
            <person name="Chien Y.-Y."/>
            <person name="Chiu Y.-C."/>
            <person name="Yang J.-Y."/>
            <person name="Kuo C.-H."/>
        </authorList>
    </citation>
    <scope>NUCLEOTIDE SEQUENCE</scope>
    <source>
        <strain evidence="13">NCHU2019</strain>
    </source>
</reference>
<dbReference type="GO" id="GO:0000049">
    <property type="term" value="F:tRNA binding"/>
    <property type="evidence" value="ECO:0007669"/>
    <property type="project" value="TreeGrafter"/>
</dbReference>
<evidence type="ECO:0000256" key="1">
    <source>
        <dbReference type="ARBA" id="ARBA00004496"/>
    </source>
</evidence>
<dbReference type="SUPFAM" id="SSF55821">
    <property type="entry name" value="YrdC/RibB"/>
    <property type="match status" value="1"/>
</dbReference>
<dbReference type="PROSITE" id="PS51163">
    <property type="entry name" value="YRDC"/>
    <property type="match status" value="1"/>
</dbReference>
<keyword evidence="6" id="KW-0819">tRNA processing</keyword>
<dbReference type="GO" id="GO:0003725">
    <property type="term" value="F:double-stranded RNA binding"/>
    <property type="evidence" value="ECO:0007669"/>
    <property type="project" value="InterPro"/>
</dbReference>
<dbReference type="AlphaFoldDB" id="A0A975ILX4"/>
<evidence type="ECO:0000256" key="3">
    <source>
        <dbReference type="ARBA" id="ARBA00012584"/>
    </source>
</evidence>
<dbReference type="EMBL" id="CP054393">
    <property type="protein sequence ID" value="QTX03014.1"/>
    <property type="molecule type" value="Genomic_DNA"/>
</dbReference>
<protein>
    <recommendedName>
        <fullName evidence="10">L-threonylcarbamoyladenylate synthase</fullName>
        <ecNumber evidence="3">2.7.7.87</ecNumber>
    </recommendedName>
    <alternativeName>
        <fullName evidence="10">L-threonylcarbamoyladenylate synthase</fullName>
    </alternativeName>
</protein>
<evidence type="ECO:0000256" key="4">
    <source>
        <dbReference type="ARBA" id="ARBA00022490"/>
    </source>
</evidence>
<keyword evidence="15" id="KW-1185">Reference proteome</keyword>
<evidence type="ECO:0000256" key="2">
    <source>
        <dbReference type="ARBA" id="ARBA00007663"/>
    </source>
</evidence>
<comment type="subcellular location">
    <subcellularLocation>
        <location evidence="1">Cytoplasm</location>
    </subcellularLocation>
</comment>
<evidence type="ECO:0000259" key="12">
    <source>
        <dbReference type="PROSITE" id="PS51163"/>
    </source>
</evidence>
<keyword evidence="4" id="KW-0963">Cytoplasm</keyword>
<evidence type="ECO:0000256" key="8">
    <source>
        <dbReference type="ARBA" id="ARBA00022741"/>
    </source>
</evidence>
<dbReference type="EMBL" id="CP054393">
    <property type="protein sequence ID" value="QTX02887.1"/>
    <property type="molecule type" value="Genomic_DNA"/>
</dbReference>
<dbReference type="GO" id="GO:0005524">
    <property type="term" value="F:ATP binding"/>
    <property type="evidence" value="ECO:0007669"/>
    <property type="project" value="UniProtKB-KW"/>
</dbReference>
<feature type="domain" description="YrdC-like" evidence="12">
    <location>
        <begin position="1"/>
        <end position="174"/>
    </location>
</feature>
<evidence type="ECO:0000313" key="14">
    <source>
        <dbReference type="EMBL" id="QTX03014.1"/>
    </source>
</evidence>
<comment type="catalytic activity">
    <reaction evidence="11">
        <text>L-threonine + hydrogencarbonate + ATP = L-threonylcarbamoyladenylate + diphosphate + H2O</text>
        <dbReference type="Rhea" id="RHEA:36407"/>
        <dbReference type="ChEBI" id="CHEBI:15377"/>
        <dbReference type="ChEBI" id="CHEBI:17544"/>
        <dbReference type="ChEBI" id="CHEBI:30616"/>
        <dbReference type="ChEBI" id="CHEBI:33019"/>
        <dbReference type="ChEBI" id="CHEBI:57926"/>
        <dbReference type="ChEBI" id="CHEBI:73682"/>
        <dbReference type="EC" id="2.7.7.87"/>
    </reaction>
</comment>
<dbReference type="Gene3D" id="3.90.870.10">
    <property type="entry name" value="DHBP synthase"/>
    <property type="match status" value="1"/>
</dbReference>
<dbReference type="GO" id="GO:0008033">
    <property type="term" value="P:tRNA processing"/>
    <property type="evidence" value="ECO:0007669"/>
    <property type="project" value="UniProtKB-KW"/>
</dbReference>
<dbReference type="KEGG" id="pluf:LFWB_3170"/>
<dbReference type="InterPro" id="IPR006070">
    <property type="entry name" value="Sua5-like_dom"/>
</dbReference>
<accession>A0A975ILX4</accession>
<dbReference type="Pfam" id="PF01300">
    <property type="entry name" value="Sua5_yciO_yrdC"/>
    <property type="match status" value="1"/>
</dbReference>
<dbReference type="GO" id="GO:0005737">
    <property type="term" value="C:cytoplasm"/>
    <property type="evidence" value="ECO:0007669"/>
    <property type="project" value="UniProtKB-SubCell"/>
</dbReference>
<keyword evidence="5" id="KW-0808">Transferase</keyword>
<keyword evidence="8" id="KW-0547">Nucleotide-binding</keyword>
<dbReference type="InterPro" id="IPR017945">
    <property type="entry name" value="DHBP_synth_RibB-like_a/b_dom"/>
</dbReference>
<evidence type="ECO:0000256" key="6">
    <source>
        <dbReference type="ARBA" id="ARBA00022694"/>
    </source>
</evidence>
<dbReference type="EC" id="2.7.7.87" evidence="3"/>
<organism evidence="13 15">
    <name type="scientific">Loofah witches'-broom phytoplasma</name>
    <dbReference type="NCBI Taxonomy" id="35773"/>
    <lineage>
        <taxon>Bacteria</taxon>
        <taxon>Bacillati</taxon>
        <taxon>Mycoplasmatota</taxon>
        <taxon>Mollicutes</taxon>
        <taxon>Acholeplasmatales</taxon>
        <taxon>Acholeplasmataceae</taxon>
        <taxon>Candidatus Phytoplasma</taxon>
        <taxon>16SrVIII (Loofah witches'-broom group)</taxon>
    </lineage>
</organism>
<dbReference type="PANTHER" id="PTHR17490">
    <property type="entry name" value="SUA5"/>
    <property type="match status" value="1"/>
</dbReference>
<evidence type="ECO:0000256" key="5">
    <source>
        <dbReference type="ARBA" id="ARBA00022679"/>
    </source>
</evidence>
<dbReference type="NCBIfam" id="TIGR00057">
    <property type="entry name" value="L-threonylcarbamoyladenylate synthase"/>
    <property type="match status" value="1"/>
</dbReference>
<dbReference type="GO" id="GO:0006450">
    <property type="term" value="P:regulation of translational fidelity"/>
    <property type="evidence" value="ECO:0007669"/>
    <property type="project" value="TreeGrafter"/>
</dbReference>
<dbReference type="Proteomes" id="UP000672038">
    <property type="component" value="Chromosome"/>
</dbReference>
<evidence type="ECO:0000256" key="9">
    <source>
        <dbReference type="ARBA" id="ARBA00022840"/>
    </source>
</evidence>
<proteinExistence type="inferred from homology"/>
<evidence type="ECO:0000313" key="13">
    <source>
        <dbReference type="EMBL" id="QTX02887.1"/>
    </source>
</evidence>
<comment type="similarity">
    <text evidence="2">Belongs to the SUA5 family.</text>
</comment>
<dbReference type="GO" id="GO:0061710">
    <property type="term" value="F:L-threonylcarbamoyladenylate synthase"/>
    <property type="evidence" value="ECO:0007669"/>
    <property type="project" value="UniProtKB-EC"/>
</dbReference>
<sequence>MILKDKIIIFPTDTVYGIGCSIYDYKSLQKIYNIKKRPSHKPIIVLCSSLKQLKNIIVLDDKIQKINDFFWPGPLTLIVNTQQNYFNYEQEKKIGIRIPNHPLALKILEQNGPLRVTSLNISGEKPLNDYKQIKKEFFNKVDLIYPNEQNLSCISSTIIDTTCGEWKYIRKGEITLESIKKIIY</sequence>
<dbReference type="InterPro" id="IPR050156">
    <property type="entry name" value="TC-AMP_synthase_SUA5"/>
</dbReference>
<evidence type="ECO:0000256" key="7">
    <source>
        <dbReference type="ARBA" id="ARBA00022695"/>
    </source>
</evidence>
<keyword evidence="9" id="KW-0067">ATP-binding</keyword>
<evidence type="ECO:0000256" key="10">
    <source>
        <dbReference type="ARBA" id="ARBA00029774"/>
    </source>
</evidence>
<name>A0A975ILX4_LOWBP</name>
<dbReference type="RefSeq" id="WP_210954520.1">
    <property type="nucleotide sequence ID" value="NZ_CP054393.1"/>
</dbReference>